<dbReference type="InterPro" id="IPR050534">
    <property type="entry name" value="Coronavir_polyprotein_1ab"/>
</dbReference>
<dbReference type="InterPro" id="IPR041677">
    <property type="entry name" value="DNA2/NAM7_AAA_11"/>
</dbReference>
<accession>A0A918BK01</accession>
<evidence type="ECO:0000259" key="7">
    <source>
        <dbReference type="PROSITE" id="PS50011"/>
    </source>
</evidence>
<keyword evidence="6" id="KW-0175">Coiled coil</keyword>
<dbReference type="CDD" id="cd18808">
    <property type="entry name" value="SF1_C_Upf1"/>
    <property type="match status" value="1"/>
</dbReference>
<dbReference type="GO" id="GO:0043139">
    <property type="term" value="F:5'-3' DNA helicase activity"/>
    <property type="evidence" value="ECO:0007669"/>
    <property type="project" value="TreeGrafter"/>
</dbReference>
<dbReference type="Proteomes" id="UP000620156">
    <property type="component" value="Unassembled WGS sequence"/>
</dbReference>
<dbReference type="InterPro" id="IPR041679">
    <property type="entry name" value="DNA2/NAM7-like_C"/>
</dbReference>
<reference evidence="8" key="1">
    <citation type="journal article" date="2014" name="Int. J. Syst. Evol. Microbiol.">
        <title>Complete genome sequence of Corynebacterium casei LMG S-19264T (=DSM 44701T), isolated from a smear-ripened cheese.</title>
        <authorList>
            <consortium name="US DOE Joint Genome Institute (JGI-PGF)"/>
            <person name="Walter F."/>
            <person name="Albersmeier A."/>
            <person name="Kalinowski J."/>
            <person name="Ruckert C."/>
        </authorList>
    </citation>
    <scope>NUCLEOTIDE SEQUENCE</scope>
    <source>
        <strain evidence="8">JCM 3131</strain>
    </source>
</reference>
<dbReference type="InterPro" id="IPR027417">
    <property type="entry name" value="P-loop_NTPase"/>
</dbReference>
<dbReference type="InterPro" id="IPR008271">
    <property type="entry name" value="Ser/Thr_kinase_AS"/>
</dbReference>
<dbReference type="SMART" id="SM00220">
    <property type="entry name" value="S_TKc"/>
    <property type="match status" value="1"/>
</dbReference>
<dbReference type="PROSITE" id="PS00108">
    <property type="entry name" value="PROTEIN_KINASE_ST"/>
    <property type="match status" value="1"/>
</dbReference>
<protein>
    <recommendedName>
        <fullName evidence="7">Protein kinase domain-containing protein</fullName>
    </recommendedName>
</protein>
<organism evidence="8 9">
    <name type="scientific">Streptomyces ruber</name>
    <dbReference type="NCBI Taxonomy" id="83378"/>
    <lineage>
        <taxon>Bacteria</taxon>
        <taxon>Bacillati</taxon>
        <taxon>Actinomycetota</taxon>
        <taxon>Actinomycetes</taxon>
        <taxon>Kitasatosporales</taxon>
        <taxon>Streptomycetaceae</taxon>
        <taxon>Streptomyces</taxon>
    </lineage>
</organism>
<comment type="caution">
    <text evidence="8">The sequence shown here is derived from an EMBL/GenBank/DDBJ whole genome shotgun (WGS) entry which is preliminary data.</text>
</comment>
<dbReference type="PANTHER" id="PTHR43788">
    <property type="entry name" value="DNA2/NAM7 HELICASE FAMILY MEMBER"/>
    <property type="match status" value="1"/>
</dbReference>
<evidence type="ECO:0000256" key="1">
    <source>
        <dbReference type="ARBA" id="ARBA00007913"/>
    </source>
</evidence>
<evidence type="ECO:0000256" key="4">
    <source>
        <dbReference type="ARBA" id="ARBA00022806"/>
    </source>
</evidence>
<evidence type="ECO:0000313" key="9">
    <source>
        <dbReference type="Proteomes" id="UP000620156"/>
    </source>
</evidence>
<dbReference type="SMART" id="SM00382">
    <property type="entry name" value="AAA"/>
    <property type="match status" value="1"/>
</dbReference>
<keyword evidence="2" id="KW-0547">Nucleotide-binding</keyword>
<reference evidence="8" key="2">
    <citation type="submission" date="2020-09" db="EMBL/GenBank/DDBJ databases">
        <authorList>
            <person name="Sun Q."/>
            <person name="Ohkuma M."/>
        </authorList>
    </citation>
    <scope>NUCLEOTIDE SEQUENCE</scope>
    <source>
        <strain evidence="8">JCM 3131</strain>
    </source>
</reference>
<feature type="coiled-coil region" evidence="6">
    <location>
        <begin position="735"/>
        <end position="762"/>
    </location>
</feature>
<dbReference type="Gene3D" id="3.40.50.300">
    <property type="entry name" value="P-loop containing nucleotide triphosphate hydrolases"/>
    <property type="match status" value="2"/>
</dbReference>
<feature type="domain" description="Protein kinase" evidence="7">
    <location>
        <begin position="10"/>
        <end position="256"/>
    </location>
</feature>
<keyword evidence="4" id="KW-0347">Helicase</keyword>
<proteinExistence type="inferred from homology"/>
<dbReference type="InterPro" id="IPR011009">
    <property type="entry name" value="Kinase-like_dom_sf"/>
</dbReference>
<dbReference type="Gene3D" id="1.10.510.10">
    <property type="entry name" value="Transferase(Phosphotransferase) domain 1"/>
    <property type="match status" value="1"/>
</dbReference>
<dbReference type="AlphaFoldDB" id="A0A918BK01"/>
<dbReference type="GO" id="GO:0004672">
    <property type="term" value="F:protein kinase activity"/>
    <property type="evidence" value="ECO:0007669"/>
    <property type="project" value="InterPro"/>
</dbReference>
<evidence type="ECO:0000313" key="8">
    <source>
        <dbReference type="EMBL" id="GGQ74855.1"/>
    </source>
</evidence>
<evidence type="ECO:0000256" key="6">
    <source>
        <dbReference type="SAM" id="Coils"/>
    </source>
</evidence>
<evidence type="ECO:0000256" key="2">
    <source>
        <dbReference type="ARBA" id="ARBA00022741"/>
    </source>
</evidence>
<dbReference type="PROSITE" id="PS50011">
    <property type="entry name" value="PROTEIN_KINASE_DOM"/>
    <property type="match status" value="1"/>
</dbReference>
<sequence length="1142" mass="127764">MSNMIRDRFLLLGTAPRIGGLSEVRKAVDTSQADGSFAAIKLLRKREDDEIIRIFLERETGALKALSHPHIVQMLDSGWDDGLGRYFIALEWVDRSLKDDLQSGRPPSWATYFERIGKPLAGALAYAHTLQIEHRDIKPGNVLIAEDGTPKLADFGIAKIRSKVAVTDETVAEYRSNLYAPPEREGVIPYVRDVFSYGVLAIQVLSGGRAKDYPDLVPTLESLEIAPEFRTILRDCVDFDPKRRPANAAVLEQRLLEADQVCGDRHARRSNALWLKLTRSAAESLLGIARGADVNWAQAKAAVLADLSGQVHADFGYNKQTEEIDDHTLRLVGRSFFFRLKSDDEVEDRAVIVQALAKNDDWLARWREHALAVGPTLTWTFEDPGEDAAYHGMQSLVARLDEHIAHQKEAKKSREVQNLGDLFEGWRRLLDAREEVAAGGRQPLEYDRVTGSGRTLVFHLTKPTDASLIGEEWSVADYAQGRPVERGEVTTQSDETVALRFARPDAKVPARGVLQPYLGPSQTALNRQRDALTNVAAGQSTNRLLRNVIDNPEEIAVRPPADITQWFRGDLDTSKREVVRHALGSQDLLLVEGPPGTGKTTVIAEIVEQTLRRSPTARILIVSQTHIAIDNALRRIEDAGVSGLVRLGRPDDPRVADSVQHLLLDKQVKRWSKAVRVRAEAYLDGMAKRNGLEARHVKAALLLQELSSVAASLAHIEQYLEMLKNQPASDRTTSARELGEQIVDARQKRDKLLEQRRELSAQAQHVLDGDLTLREDLTAAEAQDGVEALLGSQDIGRKMMHLVHLQGEWLQRIETDQNLVTAFLKTCQVVGGTALGFLGHPAARDLEFDLCIFDEASKATATEALVPLARARQWVLVGDTRQLPPIDEDILRDQRLMADYQLVPELVQTTLFQYLADHTKFPVRHMLREQYRMTPAIGNLISTCFYKEELRSPNPQVLPGYNQVNKPVLWLDTTRLGRQRRESERSAAETSISNRAEAQLAVRRLEVIDKAIGHRIIKPSKDGKLEVLVIAPYGRQVEELRRRLASVRLAHLSPEVLSVDAVQGRECDLAIFSVTRSNDHGEFGFLGQPYWRRINVALSRARFGLIIIGDAEFCGSKAGALRDVLDYMRKHPEECEIRDANL</sequence>
<dbReference type="EMBL" id="BMQK01000013">
    <property type="protein sequence ID" value="GGQ74855.1"/>
    <property type="molecule type" value="Genomic_DNA"/>
</dbReference>
<dbReference type="SUPFAM" id="SSF56112">
    <property type="entry name" value="Protein kinase-like (PK-like)"/>
    <property type="match status" value="1"/>
</dbReference>
<keyword evidence="5" id="KW-0067">ATP-binding</keyword>
<gene>
    <name evidence="8" type="ORF">GCM10010145_50720</name>
</gene>
<dbReference type="GO" id="GO:0016787">
    <property type="term" value="F:hydrolase activity"/>
    <property type="evidence" value="ECO:0007669"/>
    <property type="project" value="UniProtKB-KW"/>
</dbReference>
<dbReference type="SUPFAM" id="SSF52540">
    <property type="entry name" value="P-loop containing nucleoside triphosphate hydrolases"/>
    <property type="match status" value="1"/>
</dbReference>
<dbReference type="InterPro" id="IPR003593">
    <property type="entry name" value="AAA+_ATPase"/>
</dbReference>
<dbReference type="Pfam" id="PF13087">
    <property type="entry name" value="AAA_12"/>
    <property type="match status" value="1"/>
</dbReference>
<keyword evidence="3" id="KW-0378">Hydrolase</keyword>
<keyword evidence="9" id="KW-1185">Reference proteome</keyword>
<name>A0A918BK01_9ACTN</name>
<evidence type="ECO:0000256" key="3">
    <source>
        <dbReference type="ARBA" id="ARBA00022801"/>
    </source>
</evidence>
<dbReference type="CDD" id="cd14014">
    <property type="entry name" value="STKc_PknB_like"/>
    <property type="match status" value="1"/>
</dbReference>
<dbReference type="CDD" id="cd17934">
    <property type="entry name" value="DEXXQc_Upf1-like"/>
    <property type="match status" value="1"/>
</dbReference>
<dbReference type="Pfam" id="PF00069">
    <property type="entry name" value="Pkinase"/>
    <property type="match status" value="1"/>
</dbReference>
<dbReference type="InterPro" id="IPR000719">
    <property type="entry name" value="Prot_kinase_dom"/>
</dbReference>
<evidence type="ECO:0000256" key="5">
    <source>
        <dbReference type="ARBA" id="ARBA00022840"/>
    </source>
</evidence>
<dbReference type="InterPro" id="IPR047187">
    <property type="entry name" value="SF1_C_Upf1"/>
</dbReference>
<dbReference type="GO" id="GO:0005524">
    <property type="term" value="F:ATP binding"/>
    <property type="evidence" value="ECO:0007669"/>
    <property type="project" value="UniProtKB-KW"/>
</dbReference>
<dbReference type="PANTHER" id="PTHR43788:SF8">
    <property type="entry name" value="DNA-BINDING PROTEIN SMUBP-2"/>
    <property type="match status" value="1"/>
</dbReference>
<comment type="similarity">
    <text evidence="1">Belongs to the DNA2/NAM7 helicase family.</text>
</comment>
<dbReference type="Pfam" id="PF13086">
    <property type="entry name" value="AAA_11"/>
    <property type="match status" value="1"/>
</dbReference>